<organism evidence="2 3">
    <name type="scientific">Biomphalaria glabrata</name>
    <name type="common">Bloodfluke planorb</name>
    <name type="synonym">Freshwater snail</name>
    <dbReference type="NCBI Taxonomy" id="6526"/>
    <lineage>
        <taxon>Eukaryota</taxon>
        <taxon>Metazoa</taxon>
        <taxon>Spiralia</taxon>
        <taxon>Lophotrochozoa</taxon>
        <taxon>Mollusca</taxon>
        <taxon>Gastropoda</taxon>
        <taxon>Heterobranchia</taxon>
        <taxon>Euthyneura</taxon>
        <taxon>Panpulmonata</taxon>
        <taxon>Hygrophila</taxon>
        <taxon>Lymnaeoidea</taxon>
        <taxon>Planorbidae</taxon>
        <taxon>Biomphalaria</taxon>
    </lineage>
</organism>
<evidence type="ECO:0000256" key="1">
    <source>
        <dbReference type="SAM" id="MobiDB-lite"/>
    </source>
</evidence>
<dbReference type="EnsemblMetazoa" id="BGLB007980-RB">
    <property type="protein sequence ID" value="BGLB007980-PB"/>
    <property type="gene ID" value="BGLB007980"/>
</dbReference>
<accession>A0A2C9JTU4</accession>
<dbReference type="VEuPathDB" id="VectorBase:BGLB007980"/>
<dbReference type="Proteomes" id="UP000076420">
    <property type="component" value="Unassembled WGS sequence"/>
</dbReference>
<gene>
    <name evidence="2" type="primary">106068007</name>
</gene>
<feature type="region of interest" description="Disordered" evidence="1">
    <location>
        <begin position="91"/>
        <end position="127"/>
    </location>
</feature>
<name>A0A2C9JTU4_BIOGL</name>
<reference evidence="2" key="1">
    <citation type="submission" date="2020-05" db="UniProtKB">
        <authorList>
            <consortium name="EnsemblMetazoa"/>
        </authorList>
    </citation>
    <scope>IDENTIFICATION</scope>
    <source>
        <strain evidence="2">BB02</strain>
    </source>
</reference>
<sequence length="144" mass="16500">MKGLSRPGDGKKHKTKHAGDKSSVTLFSLRRMEESEMDYGQKGLDQLTRSYLDRNKIKVTKDINAFEASSWAKMRWDDEVNEETIIQNRMDFTPAMVSRRGETPAEPMKSAAEDEQDHEDSRLDRNVEERLIRAASKLSSVRAP</sequence>
<dbReference type="KEGG" id="bgt:106068007"/>
<evidence type="ECO:0000313" key="2">
    <source>
        <dbReference type="EnsemblMetazoa" id="BGLB007980-PB"/>
    </source>
</evidence>
<evidence type="ECO:0000313" key="3">
    <source>
        <dbReference type="Proteomes" id="UP000076420"/>
    </source>
</evidence>
<dbReference type="AlphaFoldDB" id="A0A2C9JTU4"/>
<protein>
    <submittedName>
        <fullName evidence="2">Uncharacterized protein</fullName>
    </submittedName>
</protein>
<dbReference type="VEuPathDB" id="VectorBase:BGLAX_030057"/>
<feature type="region of interest" description="Disordered" evidence="1">
    <location>
        <begin position="1"/>
        <end position="26"/>
    </location>
</feature>
<proteinExistence type="predicted"/>